<evidence type="ECO:0000256" key="1">
    <source>
        <dbReference type="ARBA" id="ARBA00000085"/>
    </source>
</evidence>
<name>A0A8J8MDH1_9FIRM</name>
<evidence type="ECO:0000313" key="16">
    <source>
        <dbReference type="EMBL" id="QUH30829.1"/>
    </source>
</evidence>
<evidence type="ECO:0000256" key="13">
    <source>
        <dbReference type="SAM" id="Phobius"/>
    </source>
</evidence>
<dbReference type="CDD" id="cd18773">
    <property type="entry name" value="PDC1_HK_sensor"/>
    <property type="match status" value="1"/>
</dbReference>
<evidence type="ECO:0000256" key="8">
    <source>
        <dbReference type="ARBA" id="ARBA00022777"/>
    </source>
</evidence>
<evidence type="ECO:0000256" key="7">
    <source>
        <dbReference type="ARBA" id="ARBA00022692"/>
    </source>
</evidence>
<dbReference type="Gene3D" id="3.30.450.20">
    <property type="entry name" value="PAS domain"/>
    <property type="match status" value="2"/>
</dbReference>
<dbReference type="InterPro" id="IPR003594">
    <property type="entry name" value="HATPase_dom"/>
</dbReference>
<keyword evidence="8 16" id="KW-0418">Kinase</keyword>
<organism evidence="16 17">
    <name type="scientific">Vallitalea guaymasensis</name>
    <dbReference type="NCBI Taxonomy" id="1185412"/>
    <lineage>
        <taxon>Bacteria</taxon>
        <taxon>Bacillati</taxon>
        <taxon>Bacillota</taxon>
        <taxon>Clostridia</taxon>
        <taxon>Lachnospirales</taxon>
        <taxon>Vallitaleaceae</taxon>
        <taxon>Vallitalea</taxon>
    </lineage>
</organism>
<keyword evidence="11 13" id="KW-0472">Membrane</keyword>
<dbReference type="GO" id="GO:0005886">
    <property type="term" value="C:plasma membrane"/>
    <property type="evidence" value="ECO:0007669"/>
    <property type="project" value="UniProtKB-SubCell"/>
</dbReference>
<dbReference type="SUPFAM" id="SSF55874">
    <property type="entry name" value="ATPase domain of HSP90 chaperone/DNA topoisomerase II/histidine kinase"/>
    <property type="match status" value="1"/>
</dbReference>
<gene>
    <name evidence="16" type="ORF">HYG85_18655</name>
</gene>
<evidence type="ECO:0000256" key="12">
    <source>
        <dbReference type="SAM" id="Coils"/>
    </source>
</evidence>
<dbReference type="InterPro" id="IPR050640">
    <property type="entry name" value="Bact_2-comp_sensor_kinase"/>
</dbReference>
<evidence type="ECO:0000256" key="11">
    <source>
        <dbReference type="ARBA" id="ARBA00023136"/>
    </source>
</evidence>
<evidence type="ECO:0000256" key="10">
    <source>
        <dbReference type="ARBA" id="ARBA00023012"/>
    </source>
</evidence>
<evidence type="ECO:0000313" key="17">
    <source>
        <dbReference type="Proteomes" id="UP000677305"/>
    </source>
</evidence>
<comment type="catalytic activity">
    <reaction evidence="1">
        <text>ATP + protein L-histidine = ADP + protein N-phospho-L-histidine.</text>
        <dbReference type="EC" id="2.7.13.3"/>
    </reaction>
</comment>
<dbReference type="KEGG" id="vgu:HYG85_18655"/>
<dbReference type="Pfam" id="PF00672">
    <property type="entry name" value="HAMP"/>
    <property type="match status" value="1"/>
</dbReference>
<dbReference type="SUPFAM" id="SSF158472">
    <property type="entry name" value="HAMP domain-like"/>
    <property type="match status" value="1"/>
</dbReference>
<evidence type="ECO:0000259" key="14">
    <source>
        <dbReference type="PROSITE" id="PS50109"/>
    </source>
</evidence>
<dbReference type="PROSITE" id="PS50109">
    <property type="entry name" value="HIS_KIN"/>
    <property type="match status" value="1"/>
</dbReference>
<keyword evidence="10" id="KW-0902">Two-component regulatory system</keyword>
<keyword evidence="17" id="KW-1185">Reference proteome</keyword>
<evidence type="ECO:0000256" key="3">
    <source>
        <dbReference type="ARBA" id="ARBA00012438"/>
    </source>
</evidence>
<keyword evidence="12" id="KW-0175">Coiled coil</keyword>
<feature type="domain" description="HAMP" evidence="15">
    <location>
        <begin position="321"/>
        <end position="373"/>
    </location>
</feature>
<keyword evidence="9 13" id="KW-1133">Transmembrane helix</keyword>
<dbReference type="InterPro" id="IPR010559">
    <property type="entry name" value="Sig_transdc_His_kin_internal"/>
</dbReference>
<dbReference type="CDD" id="cd12912">
    <property type="entry name" value="PDC2_MCP_like"/>
    <property type="match status" value="1"/>
</dbReference>
<dbReference type="InterPro" id="IPR003660">
    <property type="entry name" value="HAMP_dom"/>
</dbReference>
<evidence type="ECO:0000256" key="5">
    <source>
        <dbReference type="ARBA" id="ARBA00022553"/>
    </source>
</evidence>
<keyword evidence="7 13" id="KW-0812">Transmembrane</keyword>
<reference evidence="16 17" key="1">
    <citation type="submission" date="2020-07" db="EMBL/GenBank/DDBJ databases">
        <title>Vallitalea guaymasensis genome.</title>
        <authorList>
            <person name="Postec A."/>
        </authorList>
    </citation>
    <scope>NUCLEOTIDE SEQUENCE [LARGE SCALE GENOMIC DNA]</scope>
    <source>
        <strain evidence="16 17">Ra1766G1</strain>
    </source>
</reference>
<dbReference type="Proteomes" id="UP000677305">
    <property type="component" value="Chromosome"/>
</dbReference>
<dbReference type="EC" id="2.7.13.3" evidence="3"/>
<dbReference type="AlphaFoldDB" id="A0A8J8MDH1"/>
<evidence type="ECO:0000256" key="9">
    <source>
        <dbReference type="ARBA" id="ARBA00022989"/>
    </source>
</evidence>
<dbReference type="RefSeq" id="WP_212690945.1">
    <property type="nucleotide sequence ID" value="NZ_CP058561.1"/>
</dbReference>
<dbReference type="Pfam" id="PF02518">
    <property type="entry name" value="HATPase_c"/>
    <property type="match status" value="1"/>
</dbReference>
<feature type="transmembrane region" description="Helical" evidence="13">
    <location>
        <begin position="20"/>
        <end position="42"/>
    </location>
</feature>
<evidence type="ECO:0000256" key="2">
    <source>
        <dbReference type="ARBA" id="ARBA00004651"/>
    </source>
</evidence>
<dbReference type="InterPro" id="IPR005467">
    <property type="entry name" value="His_kinase_dom"/>
</dbReference>
<dbReference type="GO" id="GO:0000155">
    <property type="term" value="F:phosphorelay sensor kinase activity"/>
    <property type="evidence" value="ECO:0007669"/>
    <property type="project" value="InterPro"/>
</dbReference>
<keyword evidence="6" id="KW-0808">Transferase</keyword>
<keyword evidence="5" id="KW-0597">Phosphoprotein</keyword>
<dbReference type="Pfam" id="PF06580">
    <property type="entry name" value="His_kinase"/>
    <property type="match status" value="1"/>
</dbReference>
<accession>A0A8J8MDH1</accession>
<feature type="domain" description="Histidine kinase" evidence="14">
    <location>
        <begin position="484"/>
        <end position="590"/>
    </location>
</feature>
<proteinExistence type="predicted"/>
<dbReference type="EMBL" id="CP058561">
    <property type="protein sequence ID" value="QUH30829.1"/>
    <property type="molecule type" value="Genomic_DNA"/>
</dbReference>
<dbReference type="InterPro" id="IPR033479">
    <property type="entry name" value="dCache_1"/>
</dbReference>
<feature type="coiled-coil region" evidence="12">
    <location>
        <begin position="361"/>
        <end position="393"/>
    </location>
</feature>
<dbReference type="PANTHER" id="PTHR34220:SF7">
    <property type="entry name" value="SENSOR HISTIDINE KINASE YPDA"/>
    <property type="match status" value="1"/>
</dbReference>
<evidence type="ECO:0000259" key="15">
    <source>
        <dbReference type="PROSITE" id="PS50885"/>
    </source>
</evidence>
<dbReference type="Gene3D" id="6.10.340.10">
    <property type="match status" value="1"/>
</dbReference>
<dbReference type="PROSITE" id="PS50885">
    <property type="entry name" value="HAMP"/>
    <property type="match status" value="1"/>
</dbReference>
<comment type="subcellular location">
    <subcellularLocation>
        <location evidence="2">Cell membrane</location>
        <topology evidence="2">Multi-pass membrane protein</topology>
    </subcellularLocation>
</comment>
<sequence>MLKNLLIKLIDRYNLKSIQVLITFSFSILIFFIICAIAFLSYHITGTVVEENTNEYVYQLVKQVNNDIDYYLKTVETIAENIRYNNDLNEYVRTEDQELEKDIISDLNTYVESRNDIINIVFISNKGKVFHNNLQLKLKDNINFEDFEWYKKAKNEEKFVVSESHIQRLFESRYKWVVSCSTLLKSPYYEENLGVLLVDINYNLINDMVSSIKLGQKGYVFIVDNNGDIVYHPKQQLLYSGLKSEDMDTILNSEDGTKTVVEDRKKKQYTITTSKYSGWKVVSSVYMEDILSYKPNLDRFFFIMGTLAIFISIFISVLISRSILHPIKKLVNTMHQVEEGNLDVSIDIKNDNEIGELAKAFNLMTNRVNNLVNQNKKIEKNKRKNELRALQAQINPHFLYNTLDSIIWMAESKNYKAVVTMTSALAKLFRISISKGEQYITVAEEIEHVENYLKIQKIRYGDHLDYHIDVEEDIKQNKIIKLIIQPIVENAIYHGIKNVPGGGMIDISVKKYDNKILITIADDGVGMSEQEINLLFQKDKELPKEKKLGGVGVRNVDNRIKLYYGEDYGLEIESEIYEGTTVKAWLPNISIIGGDNV</sequence>
<evidence type="ECO:0000256" key="4">
    <source>
        <dbReference type="ARBA" id="ARBA00022475"/>
    </source>
</evidence>
<protein>
    <recommendedName>
        <fullName evidence="3">histidine kinase</fullName>
        <ecNumber evidence="3">2.7.13.3</ecNumber>
    </recommendedName>
</protein>
<keyword evidence="4" id="KW-1003">Cell membrane</keyword>
<dbReference type="InterPro" id="IPR036890">
    <property type="entry name" value="HATPase_C_sf"/>
</dbReference>
<feature type="transmembrane region" description="Helical" evidence="13">
    <location>
        <begin position="300"/>
        <end position="319"/>
    </location>
</feature>
<dbReference type="Pfam" id="PF02743">
    <property type="entry name" value="dCache_1"/>
    <property type="match status" value="1"/>
</dbReference>
<evidence type="ECO:0000256" key="6">
    <source>
        <dbReference type="ARBA" id="ARBA00022679"/>
    </source>
</evidence>
<dbReference type="Gene3D" id="3.30.565.10">
    <property type="entry name" value="Histidine kinase-like ATPase, C-terminal domain"/>
    <property type="match status" value="1"/>
</dbReference>
<dbReference type="CDD" id="cd06225">
    <property type="entry name" value="HAMP"/>
    <property type="match status" value="1"/>
</dbReference>
<dbReference type="PANTHER" id="PTHR34220">
    <property type="entry name" value="SENSOR HISTIDINE KINASE YPDA"/>
    <property type="match status" value="1"/>
</dbReference>
<dbReference type="SMART" id="SM00304">
    <property type="entry name" value="HAMP"/>
    <property type="match status" value="1"/>
</dbReference>
<dbReference type="SMART" id="SM00387">
    <property type="entry name" value="HATPase_c"/>
    <property type="match status" value="1"/>
</dbReference>